<dbReference type="AlphaFoldDB" id="A0ABD5VME5"/>
<feature type="transmembrane region" description="Helical" evidence="7">
    <location>
        <begin position="64"/>
        <end position="83"/>
    </location>
</feature>
<comment type="caution">
    <text evidence="8">The sequence shown here is derived from an EMBL/GenBank/DDBJ whole genome shotgun (WGS) entry which is preliminary data.</text>
</comment>
<proteinExistence type="predicted"/>
<evidence type="ECO:0000256" key="3">
    <source>
        <dbReference type="ARBA" id="ARBA00022475"/>
    </source>
</evidence>
<dbReference type="EMBL" id="JBHSXN010000003">
    <property type="protein sequence ID" value="MFC6954669.1"/>
    <property type="molecule type" value="Genomic_DNA"/>
</dbReference>
<dbReference type="Proteomes" id="UP001596395">
    <property type="component" value="Unassembled WGS sequence"/>
</dbReference>
<keyword evidence="9" id="KW-1185">Reference proteome</keyword>
<protein>
    <submittedName>
        <fullName evidence="8">Monovalent cation/H+ antiporter complex subunit F</fullName>
    </submittedName>
</protein>
<gene>
    <name evidence="8" type="ORF">ACFQGB_17525</name>
</gene>
<comment type="subcellular location">
    <subcellularLocation>
        <location evidence="1">Cell membrane</location>
        <topology evidence="1">Multi-pass membrane protein</topology>
    </subcellularLocation>
</comment>
<feature type="transmembrane region" description="Helical" evidence="7">
    <location>
        <begin position="6"/>
        <end position="26"/>
    </location>
</feature>
<evidence type="ECO:0000256" key="5">
    <source>
        <dbReference type="ARBA" id="ARBA00022989"/>
    </source>
</evidence>
<organism evidence="8 9">
    <name type="scientific">Halorubellus litoreus</name>
    <dbReference type="NCBI Taxonomy" id="755308"/>
    <lineage>
        <taxon>Archaea</taxon>
        <taxon>Methanobacteriati</taxon>
        <taxon>Methanobacteriota</taxon>
        <taxon>Stenosarchaea group</taxon>
        <taxon>Halobacteria</taxon>
        <taxon>Halobacteriales</taxon>
        <taxon>Halorubellaceae</taxon>
        <taxon>Halorubellus</taxon>
    </lineage>
</organism>
<reference evidence="8 9" key="1">
    <citation type="journal article" date="2019" name="Int. J. Syst. Evol. Microbiol.">
        <title>The Global Catalogue of Microorganisms (GCM) 10K type strain sequencing project: providing services to taxonomists for standard genome sequencing and annotation.</title>
        <authorList>
            <consortium name="The Broad Institute Genomics Platform"/>
            <consortium name="The Broad Institute Genome Sequencing Center for Infectious Disease"/>
            <person name="Wu L."/>
            <person name="Ma J."/>
        </authorList>
    </citation>
    <scope>NUCLEOTIDE SEQUENCE [LARGE SCALE GENOMIC DNA]</scope>
    <source>
        <strain evidence="8 9">GX26</strain>
    </source>
</reference>
<feature type="transmembrane region" description="Helical" evidence="7">
    <location>
        <begin position="38"/>
        <end position="58"/>
    </location>
</feature>
<keyword evidence="4 7" id="KW-0812">Transmembrane</keyword>
<keyword evidence="5 7" id="KW-1133">Transmembrane helix</keyword>
<dbReference type="NCBIfam" id="NF009244">
    <property type="entry name" value="PRK12599.1-3"/>
    <property type="match status" value="1"/>
</dbReference>
<keyword evidence="3" id="KW-1003">Cell membrane</keyword>
<dbReference type="InterPro" id="IPR007208">
    <property type="entry name" value="MrpF/PhaF-like"/>
</dbReference>
<evidence type="ECO:0000256" key="2">
    <source>
        <dbReference type="ARBA" id="ARBA00022448"/>
    </source>
</evidence>
<keyword evidence="6 7" id="KW-0472">Membrane</keyword>
<dbReference type="RefSeq" id="WP_336351606.1">
    <property type="nucleotide sequence ID" value="NZ_JAZAQL010000003.1"/>
</dbReference>
<keyword evidence="2" id="KW-0813">Transport</keyword>
<evidence type="ECO:0000256" key="7">
    <source>
        <dbReference type="SAM" id="Phobius"/>
    </source>
</evidence>
<evidence type="ECO:0000256" key="4">
    <source>
        <dbReference type="ARBA" id="ARBA00022692"/>
    </source>
</evidence>
<evidence type="ECO:0000256" key="1">
    <source>
        <dbReference type="ARBA" id="ARBA00004651"/>
    </source>
</evidence>
<evidence type="ECO:0000313" key="8">
    <source>
        <dbReference type="EMBL" id="MFC6954669.1"/>
    </source>
</evidence>
<dbReference type="GO" id="GO:0005886">
    <property type="term" value="C:plasma membrane"/>
    <property type="evidence" value="ECO:0007669"/>
    <property type="project" value="UniProtKB-SubCell"/>
</dbReference>
<dbReference type="PANTHER" id="PTHR34702:SF1">
    <property type="entry name" value="NA(+)_H(+) ANTIPORTER SUBUNIT F"/>
    <property type="match status" value="1"/>
</dbReference>
<dbReference type="Pfam" id="PF04066">
    <property type="entry name" value="MrpF_PhaF"/>
    <property type="match status" value="1"/>
</dbReference>
<dbReference type="PANTHER" id="PTHR34702">
    <property type="entry name" value="NA(+)/H(+) ANTIPORTER SUBUNIT F1"/>
    <property type="match status" value="1"/>
</dbReference>
<sequence length="93" mass="9365">MTSPLVAGVLLAGATALVALAVLVLGRVVRGPTTPDRVVAVNVVGTTAVVVIALLSAALDEPGFLEVAIVYGLLNFLLSLGLAKFTIERGGVL</sequence>
<evidence type="ECO:0000313" key="9">
    <source>
        <dbReference type="Proteomes" id="UP001596395"/>
    </source>
</evidence>
<name>A0ABD5VME5_9EURY</name>
<accession>A0ABD5VME5</accession>
<evidence type="ECO:0000256" key="6">
    <source>
        <dbReference type="ARBA" id="ARBA00023136"/>
    </source>
</evidence>